<evidence type="ECO:0008006" key="3">
    <source>
        <dbReference type="Google" id="ProtNLM"/>
    </source>
</evidence>
<proteinExistence type="predicted"/>
<sequence>MNKIPNKMIALVLAGLMLFSVCSPVFATDGELDRDHHETYDSWLGWCTSYNAALAGNVDVTVVPNTNFACYYVILQINPACIFQIPPG</sequence>
<reference evidence="2" key="2">
    <citation type="journal article" date="2023" name="Biology">
        <title>Prokaryotic Life Associated with Coal-Fire Gas Vents Revealed by Metagenomics.</title>
        <authorList>
            <person name="Kadnikov V.V."/>
            <person name="Mardanov A.V."/>
            <person name="Beletsky A.V."/>
            <person name="Karnachuk O.V."/>
            <person name="Ravin N.V."/>
        </authorList>
    </citation>
    <scope>NUCLEOTIDE SEQUENCE</scope>
    <source>
        <strain evidence="2">Bu02</strain>
    </source>
</reference>
<accession>A0AAT9LDM7</accession>
<feature type="chain" id="PRO_5043568957" description="Secreted protein" evidence="1">
    <location>
        <begin position="28"/>
        <end position="88"/>
    </location>
</feature>
<gene>
    <name evidence="2" type="ORF">IMF26_03355</name>
</gene>
<name>A0AAT9LDM7_9FIRM</name>
<dbReference type="EMBL" id="CP062796">
    <property type="protein sequence ID" value="QUL99118.1"/>
    <property type="molecule type" value="Genomic_DNA"/>
</dbReference>
<evidence type="ECO:0000256" key="1">
    <source>
        <dbReference type="SAM" id="SignalP"/>
    </source>
</evidence>
<keyword evidence="1" id="KW-0732">Signal</keyword>
<organism evidence="2">
    <name type="scientific">Candidatus Fermentithermobacillus carboniphilus</name>
    <dbReference type="NCBI Taxonomy" id="3085328"/>
    <lineage>
        <taxon>Bacteria</taxon>
        <taxon>Bacillati</taxon>
        <taxon>Bacillota</taxon>
        <taxon>Candidatus Fermentithermobacillia</taxon>
        <taxon>Candidatus Fermentithermobacillales</taxon>
        <taxon>Candidatus Fermentithermobacillaceae</taxon>
        <taxon>Candidatus Fermentithermobacillus</taxon>
    </lineage>
</organism>
<dbReference type="KEGG" id="fcz:IMF26_03355"/>
<dbReference type="AlphaFoldDB" id="A0AAT9LDM7"/>
<protein>
    <recommendedName>
        <fullName evidence="3">Secreted protein</fullName>
    </recommendedName>
</protein>
<evidence type="ECO:0000313" key="2">
    <source>
        <dbReference type="EMBL" id="QUL99118.1"/>
    </source>
</evidence>
<feature type="signal peptide" evidence="1">
    <location>
        <begin position="1"/>
        <end position="27"/>
    </location>
</feature>
<reference evidence="2" key="1">
    <citation type="submission" date="2020-10" db="EMBL/GenBank/DDBJ databases">
        <authorList>
            <person name="Kadnikov V."/>
            <person name="Beletsky A.V."/>
            <person name="Mardanov A.V."/>
            <person name="Karnachuk O.V."/>
            <person name="Ravin N.V."/>
        </authorList>
    </citation>
    <scope>NUCLEOTIDE SEQUENCE</scope>
    <source>
        <strain evidence="2">Bu02</strain>
    </source>
</reference>